<reference evidence="6 7" key="1">
    <citation type="journal article" date="2015" name="Genome Announc.">
        <title>Genome Sequence of Ureaplasma diversum Strain ATCC 49782.</title>
        <authorList>
            <person name="Marques L.M."/>
            <person name="Guimaraes A.M."/>
            <person name="Martins H.B."/>
            <person name="Rezende I.S."/>
            <person name="Barbosa M.S."/>
            <person name="Campos G.B."/>
            <person name="do Nascimento N.C."/>
            <person name="Dos Santos A.P."/>
            <person name="Amorim A.T."/>
            <person name="Santos V.M."/>
            <person name="Messick J.B."/>
            <person name="Timenetsky J."/>
        </authorList>
    </citation>
    <scope>NUCLEOTIDE SEQUENCE [LARGE SCALE GENOMIC DNA]</scope>
    <source>
        <strain evidence="6 7">ATCC 49782</strain>
    </source>
</reference>
<dbReference type="PANTHER" id="PTHR21262:SF31">
    <property type="entry name" value="GTP PYROPHOSPHOKINASE"/>
    <property type="match status" value="1"/>
</dbReference>
<dbReference type="InterPro" id="IPR003607">
    <property type="entry name" value="HD/PDEase_dom"/>
</dbReference>
<dbReference type="EMBL" id="CP009770">
    <property type="protein sequence ID" value="AJQ45475.1"/>
    <property type="molecule type" value="Genomic_DNA"/>
</dbReference>
<evidence type="ECO:0000256" key="1">
    <source>
        <dbReference type="ARBA" id="ARBA00025704"/>
    </source>
</evidence>
<name>A0A0C5S252_9BACT</name>
<protein>
    <recommendedName>
        <fullName evidence="2">Penta-phosphate guanosine-3'-pyrophosphohydrolase</fullName>
    </recommendedName>
</protein>
<comment type="similarity">
    <text evidence="4">Belongs to the relA/spoT family.</text>
</comment>
<dbReference type="FunFam" id="1.10.3210.10:FF:000001">
    <property type="entry name" value="GTP pyrophosphokinase RelA"/>
    <property type="match status" value="1"/>
</dbReference>
<dbReference type="HOGENOM" id="CLU_012300_0_0_14"/>
<dbReference type="AlphaFoldDB" id="A0A0C5S252"/>
<dbReference type="InterPro" id="IPR006674">
    <property type="entry name" value="HD_domain"/>
</dbReference>
<dbReference type="PANTHER" id="PTHR21262">
    <property type="entry name" value="GUANOSINE-3',5'-BIS DIPHOSPHATE 3'-PYROPHOSPHOHYDROLASE"/>
    <property type="match status" value="1"/>
</dbReference>
<accession>A0A0C5S252</accession>
<evidence type="ECO:0000256" key="2">
    <source>
        <dbReference type="ARBA" id="ARBA00041770"/>
    </source>
</evidence>
<dbReference type="InterPro" id="IPR012675">
    <property type="entry name" value="Beta-grasp_dom_sf"/>
</dbReference>
<dbReference type="CDD" id="cd05399">
    <property type="entry name" value="NT_Rel-Spo_like"/>
    <property type="match status" value="1"/>
</dbReference>
<dbReference type="Pfam" id="PF13328">
    <property type="entry name" value="HD_4"/>
    <property type="match status" value="1"/>
</dbReference>
<dbReference type="SUPFAM" id="SSF81301">
    <property type="entry name" value="Nucleotidyltransferase"/>
    <property type="match status" value="1"/>
</dbReference>
<dbReference type="CDD" id="cd00077">
    <property type="entry name" value="HDc"/>
    <property type="match status" value="1"/>
</dbReference>
<sequence length="716" mass="82989">MPNLVQRQVRDLLNFLKEKKYSTHTIDLVHKSFEFANYHHGDQVRKSGEPYIIHPIATTKILASWDMDENTLIAGMLHDVLEDTYCTEEEMIKTFGKEVTTLVKFVTKVSVYSKNNRKNNLYTNLAEKYSIQVFMSMSYDLRAMIIKIADRYHNMQTIQYVKPEKAKKVAQETLDIYASISGRLGMYKVKTELLDMSFAIIDPEAYKSTKEAIANLIETNKKKWDEILLRLKNILEANNIPARFESRIKGVYSTYKKMQSGYEIKQIHDIYAIRVILNDVYMCYQTLGLTHMNFTYLVNTFKDYISAPKWNLYQSIHTTIAFDEVLSEVQIRTNKMDAFANNGLAAHWKYKEANQNDILLTVNNILLRDFLNSNEKDINSIKDITTGTIFDVLVLNSNKFITVSNGSTLLDVAYKYNVDNFFNILAIYRNGERSHFDTHVESGDTIKINYTENLETIKPSWINSANNDIVKKHILNHTKKYELNKQLTKSQFLANAEFFLEGRIASEEHVLNRLEKEFDIKSINTFLDNLSETNIPTDTIYKVFSENKKIANEAILNIKNQAWKWLAKSSYFTGLENIYFTSFKITTCCTKIPGIDCVAKITRNKAEIHRNDCVQVRNSKAKIVVVEWSDEKLANWPRYFKAALLLKGNWTESIGNTICSVLTKMKVNLVKIDIKKHKETKVHETYLLVYVKNLDHLQKAILELEAKNAISGWRII</sequence>
<dbReference type="PROSITE" id="PS51831">
    <property type="entry name" value="HD"/>
    <property type="match status" value="1"/>
</dbReference>
<dbReference type="GO" id="GO:0015969">
    <property type="term" value="P:guanosine tetraphosphate metabolic process"/>
    <property type="evidence" value="ECO:0007669"/>
    <property type="project" value="InterPro"/>
</dbReference>
<comment type="function">
    <text evidence="3">In eubacteria ppGpp (guanosine 3'-diphosphate 5'-diphosphate) is a mediator of the stringent response that coordinates a variety of cellular activities in response to changes in nutritional abundance. This enzyme catalyzes the degradation of ppGpp into GDP. It may also be capable of catalyzing the synthesis of ppGpp.</text>
</comment>
<evidence type="ECO:0000259" key="5">
    <source>
        <dbReference type="PROSITE" id="PS51831"/>
    </source>
</evidence>
<dbReference type="InterPro" id="IPR043519">
    <property type="entry name" value="NT_sf"/>
</dbReference>
<dbReference type="KEGG" id="ude:JM47_02745"/>
<gene>
    <name evidence="6" type="ORF">JM47_02745</name>
</gene>
<dbReference type="NCBIfam" id="TIGR00691">
    <property type="entry name" value="spoT_relA"/>
    <property type="match status" value="1"/>
</dbReference>
<evidence type="ECO:0000313" key="7">
    <source>
        <dbReference type="Proteomes" id="UP000032261"/>
    </source>
</evidence>
<dbReference type="Gene3D" id="1.10.3210.10">
    <property type="entry name" value="Hypothetical protein af1432"/>
    <property type="match status" value="1"/>
</dbReference>
<dbReference type="SMART" id="SM00471">
    <property type="entry name" value="HDc"/>
    <property type="match status" value="1"/>
</dbReference>
<comment type="pathway">
    <text evidence="1">Purine metabolism.</text>
</comment>
<dbReference type="InterPro" id="IPR004811">
    <property type="entry name" value="RelA/Spo_fam"/>
</dbReference>
<dbReference type="GO" id="GO:0005886">
    <property type="term" value="C:plasma membrane"/>
    <property type="evidence" value="ECO:0007669"/>
    <property type="project" value="TreeGrafter"/>
</dbReference>
<dbReference type="Pfam" id="PF04607">
    <property type="entry name" value="RelA_SpoT"/>
    <property type="match status" value="1"/>
</dbReference>
<dbReference type="Gene3D" id="3.10.20.30">
    <property type="match status" value="1"/>
</dbReference>
<dbReference type="SUPFAM" id="SSF109604">
    <property type="entry name" value="HD-domain/PDEase-like"/>
    <property type="match status" value="1"/>
</dbReference>
<dbReference type="PATRIC" id="fig|42094.4.peg.545"/>
<evidence type="ECO:0000313" key="6">
    <source>
        <dbReference type="EMBL" id="AJQ45475.1"/>
    </source>
</evidence>
<dbReference type="InterPro" id="IPR007685">
    <property type="entry name" value="RelA_SpoT"/>
</dbReference>
<organism evidence="6 7">
    <name type="scientific">Ureaplasma diversum</name>
    <dbReference type="NCBI Taxonomy" id="42094"/>
    <lineage>
        <taxon>Bacteria</taxon>
        <taxon>Bacillati</taxon>
        <taxon>Mycoplasmatota</taxon>
        <taxon>Mycoplasmoidales</taxon>
        <taxon>Mycoplasmoidaceae</taxon>
        <taxon>Ureaplasma</taxon>
    </lineage>
</organism>
<proteinExistence type="inferred from homology"/>
<dbReference type="Gene3D" id="3.30.460.10">
    <property type="entry name" value="Beta Polymerase, domain 2"/>
    <property type="match status" value="1"/>
</dbReference>
<dbReference type="STRING" id="42094.JM47_02745"/>
<evidence type="ECO:0000256" key="4">
    <source>
        <dbReference type="RuleBase" id="RU003847"/>
    </source>
</evidence>
<dbReference type="SMART" id="SM00954">
    <property type="entry name" value="RelA_SpoT"/>
    <property type="match status" value="1"/>
</dbReference>
<dbReference type="RefSeq" id="WP_208894882.1">
    <property type="nucleotide sequence ID" value="NZ_CP009770.1"/>
</dbReference>
<evidence type="ECO:0000256" key="3">
    <source>
        <dbReference type="ARBA" id="ARBA00056789"/>
    </source>
</evidence>
<dbReference type="Proteomes" id="UP000032261">
    <property type="component" value="Chromosome"/>
</dbReference>
<feature type="domain" description="HD" evidence="5">
    <location>
        <begin position="51"/>
        <end position="155"/>
    </location>
</feature>